<name>A0A0C5WIF0_9GAMM</name>
<proteinExistence type="predicted"/>
<dbReference type="InterPro" id="IPR010775">
    <property type="entry name" value="DUF1365"/>
</dbReference>
<dbReference type="Pfam" id="PF07103">
    <property type="entry name" value="DUF1365"/>
    <property type="match status" value="1"/>
</dbReference>
<dbReference type="OrthoDB" id="9778801at2"/>
<evidence type="ECO:0000313" key="2">
    <source>
        <dbReference type="EMBL" id="AJR05942.1"/>
    </source>
</evidence>
<evidence type="ECO:0000313" key="3">
    <source>
        <dbReference type="Proteomes" id="UP000032303"/>
    </source>
</evidence>
<reference evidence="2 3" key="1">
    <citation type="submission" date="2013-05" db="EMBL/GenBank/DDBJ databases">
        <title>Complete genome sequence of the lipase-producing bacterium Photobacterium gaetbulicola Gung47.</title>
        <authorList>
            <person name="Kim Y.-O."/>
        </authorList>
    </citation>
    <scope>NUCLEOTIDE SEQUENCE [LARGE SCALE GENOMIC DNA]</scope>
    <source>
        <strain evidence="2 3">Gung47</strain>
    </source>
</reference>
<dbReference type="STRING" id="658445.H744_1c0917"/>
<dbReference type="PANTHER" id="PTHR33973">
    <property type="entry name" value="OS07G0153300 PROTEIN"/>
    <property type="match status" value="1"/>
</dbReference>
<organism evidence="2 3">
    <name type="scientific">Photobacterium gaetbulicola Gung47</name>
    <dbReference type="NCBI Taxonomy" id="658445"/>
    <lineage>
        <taxon>Bacteria</taxon>
        <taxon>Pseudomonadati</taxon>
        <taxon>Pseudomonadota</taxon>
        <taxon>Gammaproteobacteria</taxon>
        <taxon>Vibrionales</taxon>
        <taxon>Vibrionaceae</taxon>
        <taxon>Photobacterium</taxon>
    </lineage>
</organism>
<dbReference type="HOGENOM" id="CLU_065913_0_0_6"/>
<dbReference type="KEGG" id="pgb:H744_1c0917"/>
<accession>A0A0C5WIF0</accession>
<dbReference type="EMBL" id="CP005973">
    <property type="protein sequence ID" value="AJR05942.1"/>
    <property type="molecule type" value="Genomic_DNA"/>
</dbReference>
<gene>
    <name evidence="2" type="ORF">H744_1c0917</name>
</gene>
<keyword evidence="3" id="KW-1185">Reference proteome</keyword>
<dbReference type="PATRIC" id="fig|658445.3.peg.993"/>
<protein>
    <recommendedName>
        <fullName evidence="4">Plasmid partition ParA protein</fullName>
    </recommendedName>
</protein>
<feature type="region of interest" description="Disordered" evidence="1">
    <location>
        <begin position="260"/>
        <end position="285"/>
    </location>
</feature>
<evidence type="ECO:0000256" key="1">
    <source>
        <dbReference type="SAM" id="MobiDB-lite"/>
    </source>
</evidence>
<sequence length="285" mass="33422">MRSGLFSGVIRHRRFSPVSHQFQYPMFMPLINLDELVQLERQVFGFGCQWYQFARFKVSDYLRGAEQVNQSAKAGIAEQGVALKAAVFAKLEQLTNEPVSGTVLMLCQLRYAGIYFSPLNLYYVYDEDGQWRWVLAEVSNTPWNERHYYALPASDRWLQRQWLEEKSFHVSPFNPMSQRYYWKLRAPSSRLLLHLDIHDSRTDLKVLDATMSLKRAPMTTSTLWQHIYQTPVQTLKVVWGIYWQALRLWLKKVPFYSHPDSNQSPVAAKETEHFPPPSNNKESKP</sequence>
<evidence type="ECO:0008006" key="4">
    <source>
        <dbReference type="Google" id="ProtNLM"/>
    </source>
</evidence>
<dbReference type="PANTHER" id="PTHR33973:SF4">
    <property type="entry name" value="OS07G0153300 PROTEIN"/>
    <property type="match status" value="1"/>
</dbReference>
<dbReference type="Proteomes" id="UP000032303">
    <property type="component" value="Chromosome 1"/>
</dbReference>
<dbReference type="AlphaFoldDB" id="A0A0C5WIF0"/>